<keyword evidence="8 15" id="KW-0378">Hydrolase</keyword>
<feature type="binding site" evidence="15">
    <location>
        <position position="494"/>
    </location>
    <ligand>
        <name>Zn(2+)</name>
        <dbReference type="ChEBI" id="CHEBI:29105"/>
        <note>catalytic</note>
    </ligand>
</feature>
<feature type="region of interest" description="Disordered" evidence="17">
    <location>
        <begin position="590"/>
        <end position="640"/>
    </location>
</feature>
<evidence type="ECO:0000256" key="2">
    <source>
        <dbReference type="ARBA" id="ARBA00010044"/>
    </source>
</evidence>
<dbReference type="InterPro" id="IPR003593">
    <property type="entry name" value="AAA+_ATPase"/>
</dbReference>
<dbReference type="GO" id="GO:0005524">
    <property type="term" value="F:ATP binding"/>
    <property type="evidence" value="ECO:0007669"/>
    <property type="project" value="UniProtKB-UniRule"/>
</dbReference>
<dbReference type="InterPro" id="IPR000642">
    <property type="entry name" value="Peptidase_M41"/>
</dbReference>
<feature type="active site" evidence="15">
    <location>
        <position position="417"/>
    </location>
</feature>
<sequence>MGNARNIAFWVVLFLLVLALFNLFSGGGSTLQSREVSYTEFVQRVEDDSVQSATIDGERVRFRSADGQDYITVKPEDAEVTQLLVDNGVTVRAEQQEQSGFQSFLISLLPFLLLIGVWIYFMNRMQGGGRGGAMGFGKSKAKMLTEKHGRVTFDDVAGIDEAKEELEEIVEFLRNPQKFSRLGGKIPKGALLVGPPGTGKTLLARAIAGEAGVPFFTISGSDFVEMFVGVGASRVRDMFEQAKKNAPCIVFIDEIDAVGRNRGSGYGGGNDEREQTLNQLLVEMDGFEANEGVIIVAATNRRDVLDPALLRPGRFDRQITVPNPDIKGREKILGVHARKTPLGPDVDLRIIARGTPGFSGADLANLVNEAALMAARVGRRFVTMVDFENAKDKVMMGSERRSMVLTPEQKEKTAYHEAGHAIVGLTLPQCDPVYKATIIPRGGALGMVVSLPEIDRLNWHKSECEEKLAMTMAGKAAEIIKYGDDMVSNGPAGDIQQASALARAMVLRWGMSDKIGNIDYAEAHEGYQGNTAGLSVSAHTKELIEDEVRRFIAEAYDRAYDILTTNKDGWERLAQGLLEYETLTGEEIKRVMNGEPPNSGDDDEGAGESPDDTPSVTAIPKTKPKSKPAGDGGLEPEPTA</sequence>
<dbReference type="PROSITE" id="PS00674">
    <property type="entry name" value="AAA"/>
    <property type="match status" value="1"/>
</dbReference>
<comment type="function">
    <text evidence="15">Acts as a processive, ATP-dependent zinc metallopeptidase for both cytoplasmic and membrane proteins. Plays a role in the quality control of integral membrane proteins.</text>
</comment>
<dbReference type="FunFam" id="1.20.58.760:FF:000001">
    <property type="entry name" value="ATP-dependent zinc metalloprotease FtsH"/>
    <property type="match status" value="1"/>
</dbReference>
<dbReference type="PANTHER" id="PTHR23076:SF97">
    <property type="entry name" value="ATP-DEPENDENT ZINC METALLOPROTEASE YME1L1"/>
    <property type="match status" value="1"/>
</dbReference>
<dbReference type="eggNOG" id="COG0465">
    <property type="taxonomic scope" value="Bacteria"/>
</dbReference>
<organism evidence="19 20">
    <name type="scientific">Roseivivax marinus</name>
    <dbReference type="NCBI Taxonomy" id="1379903"/>
    <lineage>
        <taxon>Bacteria</taxon>
        <taxon>Pseudomonadati</taxon>
        <taxon>Pseudomonadota</taxon>
        <taxon>Alphaproteobacteria</taxon>
        <taxon>Rhodobacterales</taxon>
        <taxon>Roseobacteraceae</taxon>
        <taxon>Roseivivax</taxon>
    </lineage>
</organism>
<comment type="similarity">
    <text evidence="14 15">In the central section; belongs to the AAA ATPase family.</text>
</comment>
<dbReference type="GO" id="GO:0004176">
    <property type="term" value="F:ATP-dependent peptidase activity"/>
    <property type="evidence" value="ECO:0007669"/>
    <property type="project" value="InterPro"/>
</dbReference>
<proteinExistence type="inferred from homology"/>
<feature type="binding site" evidence="15">
    <location>
        <position position="416"/>
    </location>
    <ligand>
        <name>Zn(2+)</name>
        <dbReference type="ChEBI" id="CHEBI:29105"/>
        <note>catalytic</note>
    </ligand>
</feature>
<dbReference type="SUPFAM" id="SSF52540">
    <property type="entry name" value="P-loop containing nucleoside triphosphate hydrolases"/>
    <property type="match status" value="1"/>
</dbReference>
<dbReference type="FunFam" id="1.10.8.60:FF:000001">
    <property type="entry name" value="ATP-dependent zinc metalloprotease FtsH"/>
    <property type="match status" value="1"/>
</dbReference>
<comment type="similarity">
    <text evidence="2 15">In the C-terminal section; belongs to the peptidase M41 family.</text>
</comment>
<dbReference type="GO" id="GO:0005886">
    <property type="term" value="C:plasma membrane"/>
    <property type="evidence" value="ECO:0007669"/>
    <property type="project" value="UniProtKB-SubCell"/>
</dbReference>
<feature type="domain" description="AAA+ ATPase" evidence="18">
    <location>
        <begin position="186"/>
        <end position="325"/>
    </location>
</feature>
<dbReference type="GO" id="GO:0006508">
    <property type="term" value="P:proteolysis"/>
    <property type="evidence" value="ECO:0007669"/>
    <property type="project" value="UniProtKB-KW"/>
</dbReference>
<dbReference type="Pfam" id="PF01434">
    <property type="entry name" value="Peptidase_M41"/>
    <property type="match status" value="1"/>
</dbReference>
<keyword evidence="5 15" id="KW-0812">Transmembrane</keyword>
<evidence type="ECO:0000259" key="18">
    <source>
        <dbReference type="SMART" id="SM00382"/>
    </source>
</evidence>
<dbReference type="InterPro" id="IPR003960">
    <property type="entry name" value="ATPase_AAA_CS"/>
</dbReference>
<dbReference type="Gene3D" id="3.40.50.300">
    <property type="entry name" value="P-loop containing nucleotide triphosphate hydrolases"/>
    <property type="match status" value="1"/>
</dbReference>
<accession>W4HEW6</accession>
<dbReference type="Pfam" id="PF06480">
    <property type="entry name" value="FtsH_ext"/>
    <property type="match status" value="1"/>
</dbReference>
<name>W4HEW6_9RHOB</name>
<keyword evidence="13 15" id="KW-0472">Membrane</keyword>
<dbReference type="PRINTS" id="PR00830">
    <property type="entry name" value="ENDOLAPTASE"/>
</dbReference>
<dbReference type="GO" id="GO:0008270">
    <property type="term" value="F:zinc ion binding"/>
    <property type="evidence" value="ECO:0007669"/>
    <property type="project" value="UniProtKB-UniRule"/>
</dbReference>
<evidence type="ECO:0000256" key="13">
    <source>
        <dbReference type="ARBA" id="ARBA00023136"/>
    </source>
</evidence>
<evidence type="ECO:0000256" key="5">
    <source>
        <dbReference type="ARBA" id="ARBA00022692"/>
    </source>
</evidence>
<dbReference type="Proteomes" id="UP000019063">
    <property type="component" value="Unassembled WGS sequence"/>
</dbReference>
<evidence type="ECO:0000256" key="6">
    <source>
        <dbReference type="ARBA" id="ARBA00022723"/>
    </source>
</evidence>
<feature type="compositionally biased region" description="Acidic residues" evidence="17">
    <location>
        <begin position="600"/>
        <end position="611"/>
    </location>
</feature>
<keyword evidence="20" id="KW-1185">Reference proteome</keyword>
<evidence type="ECO:0000256" key="10">
    <source>
        <dbReference type="ARBA" id="ARBA00022840"/>
    </source>
</evidence>
<evidence type="ECO:0000256" key="12">
    <source>
        <dbReference type="ARBA" id="ARBA00023049"/>
    </source>
</evidence>
<dbReference type="InterPro" id="IPR027417">
    <property type="entry name" value="P-loop_NTPase"/>
</dbReference>
<evidence type="ECO:0000256" key="4">
    <source>
        <dbReference type="ARBA" id="ARBA00022670"/>
    </source>
</evidence>
<evidence type="ECO:0000256" key="9">
    <source>
        <dbReference type="ARBA" id="ARBA00022833"/>
    </source>
</evidence>
<keyword evidence="9 15" id="KW-0862">Zinc</keyword>
<dbReference type="InterPro" id="IPR037219">
    <property type="entry name" value="Peptidase_M41-like"/>
</dbReference>
<dbReference type="PANTHER" id="PTHR23076">
    <property type="entry name" value="METALLOPROTEASE M41 FTSH"/>
    <property type="match status" value="1"/>
</dbReference>
<dbReference type="SUPFAM" id="SSF140990">
    <property type="entry name" value="FtsH protease domain-like"/>
    <property type="match status" value="1"/>
</dbReference>
<dbReference type="HAMAP" id="MF_01458">
    <property type="entry name" value="FtsH"/>
    <property type="match status" value="1"/>
</dbReference>
<keyword evidence="3 15" id="KW-1003">Cell membrane</keyword>
<dbReference type="STRING" id="1379903.ATO8_17630"/>
<dbReference type="Gene3D" id="3.30.720.210">
    <property type="match status" value="1"/>
</dbReference>
<dbReference type="AlphaFoldDB" id="W4HEW6"/>
<comment type="caution">
    <text evidence="19">The sequence shown here is derived from an EMBL/GenBank/DDBJ whole genome shotgun (WGS) entry which is preliminary data.</text>
</comment>
<protein>
    <recommendedName>
        <fullName evidence="15">ATP-dependent zinc metalloprotease FtsH</fullName>
        <ecNumber evidence="15">3.4.24.-</ecNumber>
    </recommendedName>
</protein>
<dbReference type="SMART" id="SM00382">
    <property type="entry name" value="AAA"/>
    <property type="match status" value="1"/>
</dbReference>
<dbReference type="Gene3D" id="1.20.58.760">
    <property type="entry name" value="Peptidase M41"/>
    <property type="match status" value="1"/>
</dbReference>
<comment type="subcellular location">
    <subcellularLocation>
        <location evidence="15">Cell membrane</location>
        <topology evidence="15">Multi-pass membrane protein</topology>
        <orientation evidence="15">Cytoplasmic side</orientation>
    </subcellularLocation>
    <subcellularLocation>
        <location evidence="1">Membrane</location>
    </subcellularLocation>
</comment>
<dbReference type="InterPro" id="IPR041569">
    <property type="entry name" value="AAA_lid_3"/>
</dbReference>
<dbReference type="InterPro" id="IPR003959">
    <property type="entry name" value="ATPase_AAA_core"/>
</dbReference>
<dbReference type="PATRIC" id="fig|1317118.6.peg.3628"/>
<reference evidence="19 20" key="1">
    <citation type="journal article" date="2014" name="Antonie Van Leeuwenhoek">
        <title>Roseivivax atlanticus sp. nov., isolated from surface seawater of the Atlantic Ocean.</title>
        <authorList>
            <person name="Li G."/>
            <person name="Lai Q."/>
            <person name="Liu X."/>
            <person name="Sun F."/>
            <person name="Shao Z."/>
        </authorList>
    </citation>
    <scope>NUCLEOTIDE SEQUENCE [LARGE SCALE GENOMIC DNA]</scope>
    <source>
        <strain evidence="19 20">22II-s10s</strain>
    </source>
</reference>
<comment type="similarity">
    <text evidence="16">Belongs to the AAA ATPase family.</text>
</comment>
<dbReference type="InterPro" id="IPR011546">
    <property type="entry name" value="Pept_M41_FtsH_extracell"/>
</dbReference>
<dbReference type="InterPro" id="IPR005936">
    <property type="entry name" value="FtsH"/>
</dbReference>
<feature type="transmembrane region" description="Helical" evidence="15">
    <location>
        <begin position="101"/>
        <end position="121"/>
    </location>
</feature>
<evidence type="ECO:0000313" key="20">
    <source>
        <dbReference type="Proteomes" id="UP000019063"/>
    </source>
</evidence>
<evidence type="ECO:0000256" key="14">
    <source>
        <dbReference type="ARBA" id="ARBA00061570"/>
    </source>
</evidence>
<evidence type="ECO:0000256" key="3">
    <source>
        <dbReference type="ARBA" id="ARBA00022475"/>
    </source>
</evidence>
<evidence type="ECO:0000256" key="11">
    <source>
        <dbReference type="ARBA" id="ARBA00022989"/>
    </source>
</evidence>
<dbReference type="GO" id="GO:0030163">
    <property type="term" value="P:protein catabolic process"/>
    <property type="evidence" value="ECO:0007669"/>
    <property type="project" value="UniProtKB-UniRule"/>
</dbReference>
<dbReference type="GO" id="GO:0016887">
    <property type="term" value="F:ATP hydrolysis activity"/>
    <property type="evidence" value="ECO:0007669"/>
    <property type="project" value="UniProtKB-UniRule"/>
</dbReference>
<evidence type="ECO:0000256" key="8">
    <source>
        <dbReference type="ARBA" id="ARBA00022801"/>
    </source>
</evidence>
<comment type="cofactor">
    <cofactor evidence="15">
        <name>Zn(2+)</name>
        <dbReference type="ChEBI" id="CHEBI:29105"/>
    </cofactor>
    <text evidence="15">Binds 1 zinc ion per subunit.</text>
</comment>
<evidence type="ECO:0000256" key="16">
    <source>
        <dbReference type="RuleBase" id="RU003651"/>
    </source>
</evidence>
<dbReference type="EC" id="3.4.24.-" evidence="15"/>
<evidence type="ECO:0000256" key="1">
    <source>
        <dbReference type="ARBA" id="ARBA00004370"/>
    </source>
</evidence>
<keyword evidence="11 15" id="KW-1133">Transmembrane helix</keyword>
<feature type="binding site" evidence="15">
    <location>
        <position position="420"/>
    </location>
    <ligand>
        <name>Zn(2+)</name>
        <dbReference type="ChEBI" id="CHEBI:29105"/>
        <note>catalytic</note>
    </ligand>
</feature>
<dbReference type="Pfam" id="PF00004">
    <property type="entry name" value="AAA"/>
    <property type="match status" value="1"/>
</dbReference>
<dbReference type="RefSeq" id="WP_043846470.1">
    <property type="nucleotide sequence ID" value="NZ_AQQW01000013.1"/>
</dbReference>
<gene>
    <name evidence="15" type="primary">ftsH</name>
    <name evidence="19" type="ORF">ATO8_17630</name>
</gene>
<keyword evidence="12 15" id="KW-0482">Metalloprotease</keyword>
<dbReference type="CDD" id="cd19501">
    <property type="entry name" value="RecA-like_FtsH"/>
    <property type="match status" value="1"/>
</dbReference>
<evidence type="ECO:0000256" key="7">
    <source>
        <dbReference type="ARBA" id="ARBA00022741"/>
    </source>
</evidence>
<keyword evidence="6 15" id="KW-0479">Metal-binding</keyword>
<feature type="binding site" evidence="15">
    <location>
        <begin position="194"/>
        <end position="201"/>
    </location>
    <ligand>
        <name>ATP</name>
        <dbReference type="ChEBI" id="CHEBI:30616"/>
    </ligand>
</feature>
<dbReference type="NCBIfam" id="TIGR01241">
    <property type="entry name" value="FtsH_fam"/>
    <property type="match status" value="1"/>
</dbReference>
<comment type="subunit">
    <text evidence="15">Homohexamer.</text>
</comment>
<keyword evidence="4 15" id="KW-0645">Protease</keyword>
<dbReference type="EMBL" id="AQQW01000013">
    <property type="protein sequence ID" value="ETW11312.1"/>
    <property type="molecule type" value="Genomic_DNA"/>
</dbReference>
<keyword evidence="7 15" id="KW-0547">Nucleotide-binding</keyword>
<evidence type="ECO:0000256" key="15">
    <source>
        <dbReference type="HAMAP-Rule" id="MF_01458"/>
    </source>
</evidence>
<feature type="transmembrane region" description="Helical" evidence="15">
    <location>
        <begin position="7"/>
        <end position="24"/>
    </location>
</feature>
<dbReference type="OrthoDB" id="9809379at2"/>
<dbReference type="GO" id="GO:0004222">
    <property type="term" value="F:metalloendopeptidase activity"/>
    <property type="evidence" value="ECO:0007669"/>
    <property type="project" value="InterPro"/>
</dbReference>
<evidence type="ECO:0000256" key="17">
    <source>
        <dbReference type="SAM" id="MobiDB-lite"/>
    </source>
</evidence>
<keyword evidence="10 15" id="KW-0067">ATP-binding</keyword>
<dbReference type="Gene3D" id="1.10.8.60">
    <property type="match status" value="1"/>
</dbReference>
<dbReference type="FunFam" id="3.40.50.300:FF:000001">
    <property type="entry name" value="ATP-dependent zinc metalloprotease FtsH"/>
    <property type="match status" value="1"/>
</dbReference>
<dbReference type="Pfam" id="PF17862">
    <property type="entry name" value="AAA_lid_3"/>
    <property type="match status" value="1"/>
</dbReference>
<evidence type="ECO:0000313" key="19">
    <source>
        <dbReference type="EMBL" id="ETW11312.1"/>
    </source>
</evidence>